<evidence type="ECO:0000256" key="4">
    <source>
        <dbReference type="ARBA" id="ARBA00018141"/>
    </source>
</evidence>
<evidence type="ECO:0000256" key="2">
    <source>
        <dbReference type="ARBA" id="ARBA00008900"/>
    </source>
</evidence>
<gene>
    <name evidence="7" type="ORF">QC815_05925</name>
</gene>
<dbReference type="RefSeq" id="WP_230448453.1">
    <property type="nucleotide sequence ID" value="NZ_JARWAI010000004.1"/>
</dbReference>
<evidence type="ECO:0000313" key="7">
    <source>
        <dbReference type="EMBL" id="MDR5874459.1"/>
    </source>
</evidence>
<comment type="catalytic activity">
    <reaction evidence="6">
        <text>7,8-dihydroneopterin 3'-triphosphate + H2O = 6-carboxy-5,6,7,8-tetrahydropterin + triphosphate + acetaldehyde + 2 H(+)</text>
        <dbReference type="Rhea" id="RHEA:27966"/>
        <dbReference type="ChEBI" id="CHEBI:15343"/>
        <dbReference type="ChEBI" id="CHEBI:15377"/>
        <dbReference type="ChEBI" id="CHEBI:15378"/>
        <dbReference type="ChEBI" id="CHEBI:18036"/>
        <dbReference type="ChEBI" id="CHEBI:58462"/>
        <dbReference type="ChEBI" id="CHEBI:61032"/>
        <dbReference type="EC" id="4.1.2.50"/>
    </reaction>
</comment>
<dbReference type="EMBL" id="JARWAI010000004">
    <property type="protein sequence ID" value="MDR5874459.1"/>
    <property type="molecule type" value="Genomic_DNA"/>
</dbReference>
<evidence type="ECO:0000256" key="3">
    <source>
        <dbReference type="ARBA" id="ARBA00012982"/>
    </source>
</evidence>
<reference evidence="7 8" key="1">
    <citation type="submission" date="2023-04" db="EMBL/GenBank/DDBJ databases">
        <title>A long-awaited taxogenomic arrangement of the family Halomonadaceae.</title>
        <authorList>
            <person name="De La Haba R."/>
            <person name="Chuvochina M."/>
            <person name="Wittouck S."/>
            <person name="Arahal D.R."/>
            <person name="Sanchez-Porro C."/>
            <person name="Hugenholtz P."/>
            <person name="Ventosa A."/>
        </authorList>
    </citation>
    <scope>NUCLEOTIDE SEQUENCE [LARGE SCALE GENOMIC DNA]</scope>
    <source>
        <strain evidence="7 8">DSM 18042</strain>
    </source>
</reference>
<accession>A0ABU1GBN3</accession>
<evidence type="ECO:0000256" key="1">
    <source>
        <dbReference type="ARBA" id="ARBA00005061"/>
    </source>
</evidence>
<evidence type="ECO:0000256" key="6">
    <source>
        <dbReference type="ARBA" id="ARBA00048807"/>
    </source>
</evidence>
<dbReference type="SUPFAM" id="SSF55620">
    <property type="entry name" value="Tetrahydrobiopterin biosynthesis enzymes-like"/>
    <property type="match status" value="2"/>
</dbReference>
<keyword evidence="8" id="KW-1185">Reference proteome</keyword>
<protein>
    <recommendedName>
        <fullName evidence="4">6-carboxy-5,6,7,8-tetrahydropterin synthase</fullName>
        <ecNumber evidence="3">4.1.2.50</ecNumber>
    </recommendedName>
    <alternativeName>
        <fullName evidence="5">Queuosine biosynthesis protein QueD</fullName>
    </alternativeName>
</protein>
<comment type="pathway">
    <text evidence="1">Purine metabolism; 7-cyano-7-deazaguanine biosynthesis.</text>
</comment>
<evidence type="ECO:0000313" key="8">
    <source>
        <dbReference type="Proteomes" id="UP001269267"/>
    </source>
</evidence>
<name>A0ABU1GBN3_9GAMM</name>
<dbReference type="Pfam" id="PF01242">
    <property type="entry name" value="PTPS"/>
    <property type="match status" value="2"/>
</dbReference>
<dbReference type="InterPro" id="IPR038418">
    <property type="entry name" value="6-PTP_synth/QueD_sf"/>
</dbReference>
<dbReference type="InterPro" id="IPR007115">
    <property type="entry name" value="6-PTP_synth/QueD"/>
</dbReference>
<dbReference type="Proteomes" id="UP001269267">
    <property type="component" value="Unassembled WGS sequence"/>
</dbReference>
<comment type="caution">
    <text evidence="7">The sequence shown here is derived from an EMBL/GenBank/DDBJ whole genome shotgun (WGS) entry which is preliminary data.</text>
</comment>
<dbReference type="EC" id="4.1.2.50" evidence="3"/>
<proteinExistence type="inferred from homology"/>
<dbReference type="Gene3D" id="3.30.479.10">
    <property type="entry name" value="6-pyruvoyl tetrahydropterin synthase/QueD"/>
    <property type="match status" value="2"/>
</dbReference>
<organism evidence="7 8">
    <name type="scientific">Vreelandella gomseomensis</name>
    <dbReference type="NCBI Taxonomy" id="370766"/>
    <lineage>
        <taxon>Bacteria</taxon>
        <taxon>Pseudomonadati</taxon>
        <taxon>Pseudomonadota</taxon>
        <taxon>Gammaproteobacteria</taxon>
        <taxon>Oceanospirillales</taxon>
        <taxon>Halomonadaceae</taxon>
        <taxon>Vreelandella</taxon>
    </lineage>
</organism>
<sequence length="279" mass="30990">MALFVNQLTHIDASLWCPEAGLKGVSWQVDALLEGELGEDGMLFDFGDVKPWIKHHLDAGLDHTLLVPMKAEGVSVTECAEGLSVQTTSPYPMHVTGPREAFTLVPEAIIDRDAVARALSDDLTARRPENVSRVQLTLSDEPIDGAVYGYSHGLKRHAGNCQRIAHGHRSRLHIWQHETRQLTLEHDWAEWLDNRYLVEAGDIVEQDAKRLTCRYQAAQGMFSITLPSDRCAVLATPTTVENIARWLAESIAVQTRSVTRVHAFEGFNKGAIAEAGHER</sequence>
<comment type="similarity">
    <text evidence="2">Belongs to the PTPS family. QueD subfamily.</text>
</comment>
<evidence type="ECO:0000256" key="5">
    <source>
        <dbReference type="ARBA" id="ARBA00031449"/>
    </source>
</evidence>